<dbReference type="AlphaFoldDB" id="A0AAW0K4R7"/>
<dbReference type="GO" id="GO:0016301">
    <property type="term" value="F:kinase activity"/>
    <property type="evidence" value="ECO:0007669"/>
    <property type="project" value="UniProtKB-KW"/>
</dbReference>
<gene>
    <name evidence="1" type="primary">BIR2_7</name>
    <name evidence="1" type="ORF">CFP56_024783</name>
</gene>
<name>A0AAW0K4R7_QUESU</name>
<dbReference type="Proteomes" id="UP000237347">
    <property type="component" value="Unassembled WGS sequence"/>
</dbReference>
<evidence type="ECO:0000313" key="1">
    <source>
        <dbReference type="EMBL" id="KAK7834275.1"/>
    </source>
</evidence>
<protein>
    <submittedName>
        <fullName evidence="1">Inactive lrr receptor-like serine/threonine-protein kinase bir2</fullName>
    </submittedName>
</protein>
<organism evidence="1 2">
    <name type="scientific">Quercus suber</name>
    <name type="common">Cork oak</name>
    <dbReference type="NCBI Taxonomy" id="58331"/>
    <lineage>
        <taxon>Eukaryota</taxon>
        <taxon>Viridiplantae</taxon>
        <taxon>Streptophyta</taxon>
        <taxon>Embryophyta</taxon>
        <taxon>Tracheophyta</taxon>
        <taxon>Spermatophyta</taxon>
        <taxon>Magnoliopsida</taxon>
        <taxon>eudicotyledons</taxon>
        <taxon>Gunneridae</taxon>
        <taxon>Pentapetalae</taxon>
        <taxon>rosids</taxon>
        <taxon>fabids</taxon>
        <taxon>Fagales</taxon>
        <taxon>Fagaceae</taxon>
        <taxon>Quercus</taxon>
    </lineage>
</organism>
<dbReference type="EMBL" id="PKMF04000389">
    <property type="protein sequence ID" value="KAK7834275.1"/>
    <property type="molecule type" value="Genomic_DNA"/>
</dbReference>
<comment type="caution">
    <text evidence="1">The sequence shown here is derived from an EMBL/GenBank/DDBJ whole genome shotgun (WGS) entry which is preliminary data.</text>
</comment>
<sequence>MDALDDPYNHLTTSWNFNKHTEGFICQFIGIKCWHHDEKKVINIF</sequence>
<evidence type="ECO:0000313" key="2">
    <source>
        <dbReference type="Proteomes" id="UP000237347"/>
    </source>
</evidence>
<proteinExistence type="predicted"/>
<accession>A0AAW0K4R7</accession>
<reference evidence="1 2" key="1">
    <citation type="journal article" date="2018" name="Sci. Data">
        <title>The draft genome sequence of cork oak.</title>
        <authorList>
            <person name="Ramos A.M."/>
            <person name="Usie A."/>
            <person name="Barbosa P."/>
            <person name="Barros P.M."/>
            <person name="Capote T."/>
            <person name="Chaves I."/>
            <person name="Simoes F."/>
            <person name="Abreu I."/>
            <person name="Carrasquinho I."/>
            <person name="Faro C."/>
            <person name="Guimaraes J.B."/>
            <person name="Mendonca D."/>
            <person name="Nobrega F."/>
            <person name="Rodrigues L."/>
            <person name="Saibo N.J.M."/>
            <person name="Varela M.C."/>
            <person name="Egas C."/>
            <person name="Matos J."/>
            <person name="Miguel C.M."/>
            <person name="Oliveira M.M."/>
            <person name="Ricardo C.P."/>
            <person name="Goncalves S."/>
        </authorList>
    </citation>
    <scope>NUCLEOTIDE SEQUENCE [LARGE SCALE GENOMIC DNA]</scope>
    <source>
        <strain evidence="2">cv. HL8</strain>
    </source>
</reference>
<keyword evidence="2" id="KW-1185">Reference proteome</keyword>